<reference evidence="3 4" key="1">
    <citation type="submission" date="2019-03" db="EMBL/GenBank/DDBJ databases">
        <title>The complete genome sequence of Swingsia samuiensis NBRC107927(T).</title>
        <authorList>
            <person name="Chua K.-O."/>
            <person name="Chan K.-G."/>
            <person name="See-Too W.-S."/>
        </authorList>
    </citation>
    <scope>NUCLEOTIDE SEQUENCE [LARGE SCALE GENOMIC DNA]</scope>
    <source>
        <strain evidence="3 4">AH83</strain>
    </source>
</reference>
<evidence type="ECO:0000256" key="1">
    <source>
        <dbReference type="SAM" id="MobiDB-lite"/>
    </source>
</evidence>
<proteinExistence type="predicted"/>
<dbReference type="KEGG" id="ssam:E3D00_03710"/>
<feature type="region of interest" description="Disordered" evidence="1">
    <location>
        <begin position="209"/>
        <end position="237"/>
    </location>
</feature>
<keyword evidence="2" id="KW-0732">Signal</keyword>
<dbReference type="PROSITE" id="PS51257">
    <property type="entry name" value="PROKAR_LIPOPROTEIN"/>
    <property type="match status" value="1"/>
</dbReference>
<dbReference type="OrthoDB" id="7280888at2"/>
<protein>
    <recommendedName>
        <fullName evidence="5">Lipoprotein</fullName>
    </recommendedName>
</protein>
<dbReference type="AlphaFoldDB" id="A0A4Y6UK52"/>
<evidence type="ECO:0000256" key="2">
    <source>
        <dbReference type="SAM" id="SignalP"/>
    </source>
</evidence>
<organism evidence="3 4">
    <name type="scientific">Swingsia samuiensis</name>
    <dbReference type="NCBI Taxonomy" id="1293412"/>
    <lineage>
        <taxon>Bacteria</taxon>
        <taxon>Pseudomonadati</taxon>
        <taxon>Pseudomonadota</taxon>
        <taxon>Alphaproteobacteria</taxon>
        <taxon>Acetobacterales</taxon>
        <taxon>Acetobacteraceae</taxon>
        <taxon>Swingsia</taxon>
    </lineage>
</organism>
<dbReference type="Proteomes" id="UP000316313">
    <property type="component" value="Chromosome"/>
</dbReference>
<keyword evidence="4" id="KW-1185">Reference proteome</keyword>
<feature type="signal peptide" evidence="2">
    <location>
        <begin position="1"/>
        <end position="25"/>
    </location>
</feature>
<dbReference type="RefSeq" id="WP_141460053.1">
    <property type="nucleotide sequence ID" value="NZ_CP038141.1"/>
</dbReference>
<feature type="chain" id="PRO_5021235925" description="Lipoprotein" evidence="2">
    <location>
        <begin position="26"/>
        <end position="237"/>
    </location>
</feature>
<gene>
    <name evidence="3" type="ORF">E3D00_03710</name>
</gene>
<evidence type="ECO:0000313" key="3">
    <source>
        <dbReference type="EMBL" id="QDH16771.1"/>
    </source>
</evidence>
<evidence type="ECO:0000313" key="4">
    <source>
        <dbReference type="Proteomes" id="UP000316313"/>
    </source>
</evidence>
<dbReference type="EMBL" id="CP038141">
    <property type="protein sequence ID" value="QDH16771.1"/>
    <property type="molecule type" value="Genomic_DNA"/>
</dbReference>
<accession>A0A4Y6UK52</accession>
<evidence type="ECO:0008006" key="5">
    <source>
        <dbReference type="Google" id="ProtNLM"/>
    </source>
</evidence>
<name>A0A4Y6UK52_9PROT</name>
<sequence>MKSFKYSLALASTILVAACSSGHKAEENFSPPDYSYLSPIHLNVANINIQDNTSVDSDNLAPQAPTPPNQALQQMAQQRLIANGTSGSADFIIKKTQYTAIDRHTLSGTMDVQLELTAENNQKKSYIVAHVSHRQETGDYTASSRKALYDMTNQLMQDMNVELEFQINHKLVSWLNDAAGNPLTGSKIQQQNLDSPNGKIAPANTVSTPVLAAPSAPPPPVTAPANNTPDAIFPTGG</sequence>